<name>A0ABN7TJB1_9BACL</name>
<dbReference type="Proteomes" id="UP000730618">
    <property type="component" value="Unassembled WGS sequence"/>
</dbReference>
<gene>
    <name evidence="2" type="ORF">PAECIP111802_02327</name>
</gene>
<dbReference type="EMBL" id="CAJVCE010000005">
    <property type="protein sequence ID" value="CAG7637162.1"/>
    <property type="molecule type" value="Genomic_DNA"/>
</dbReference>
<dbReference type="RefSeq" id="WP_218098649.1">
    <property type="nucleotide sequence ID" value="NZ_CAJVCE010000005.1"/>
</dbReference>
<reference evidence="2 3" key="1">
    <citation type="submission" date="2021-06" db="EMBL/GenBank/DDBJ databases">
        <authorList>
            <person name="Criscuolo A."/>
        </authorList>
    </citation>
    <scope>NUCLEOTIDE SEQUENCE [LARGE SCALE GENOMIC DNA]</scope>
    <source>
        <strain evidence="3">CIP 111802</strain>
    </source>
</reference>
<evidence type="ECO:0000259" key="1">
    <source>
        <dbReference type="Pfam" id="PF16472"/>
    </source>
</evidence>
<evidence type="ECO:0000313" key="3">
    <source>
        <dbReference type="Proteomes" id="UP000730618"/>
    </source>
</evidence>
<dbReference type="Pfam" id="PF16472">
    <property type="entry name" value="DUF5050"/>
    <property type="match status" value="1"/>
</dbReference>
<dbReference type="InterPro" id="IPR032485">
    <property type="entry name" value="LRP1-like_beta_prop"/>
</dbReference>
<evidence type="ECO:0000313" key="2">
    <source>
        <dbReference type="EMBL" id="CAG7637162.1"/>
    </source>
</evidence>
<proteinExistence type="predicted"/>
<accession>A0ABN7TJB1</accession>
<organism evidence="2 3">
    <name type="scientific">Paenibacillus allorhizosphaerae</name>
    <dbReference type="NCBI Taxonomy" id="2849866"/>
    <lineage>
        <taxon>Bacteria</taxon>
        <taxon>Bacillati</taxon>
        <taxon>Bacillota</taxon>
        <taxon>Bacilli</taxon>
        <taxon>Bacillales</taxon>
        <taxon>Paenibacillaceae</taxon>
        <taxon>Paenibacillus</taxon>
    </lineage>
</organism>
<sequence>MNADGSEKELLRENVTSFIIVDDWIYYMQDQRQLRKMSLDASTDIDLNDFEIPRASIKTYNNGWLYVTVALSGSIAGSNPIERVRMDGTGREKIAEARPLALYIAGDEMYFANWVMGDRVLEHFKLEK</sequence>
<keyword evidence="3" id="KW-1185">Reference proteome</keyword>
<protein>
    <recommendedName>
        <fullName evidence="1">Prolow-density lipoprotein receptor-related protein 1-like beta-propeller domain-containing protein</fullName>
    </recommendedName>
</protein>
<feature type="domain" description="Prolow-density lipoprotein receptor-related protein 1-like beta-propeller" evidence="1">
    <location>
        <begin position="1"/>
        <end position="113"/>
    </location>
</feature>
<comment type="caution">
    <text evidence="2">The sequence shown here is derived from an EMBL/GenBank/DDBJ whole genome shotgun (WGS) entry which is preliminary data.</text>
</comment>